<gene>
    <name evidence="2" type="ORF">BTJ68_08233</name>
</gene>
<evidence type="ECO:0000256" key="1">
    <source>
        <dbReference type="SAM" id="MobiDB-lite"/>
    </source>
</evidence>
<dbReference type="EMBL" id="MUNK01000072">
    <property type="protein sequence ID" value="OTA33603.1"/>
    <property type="molecule type" value="Genomic_DNA"/>
</dbReference>
<evidence type="ECO:0000313" key="2">
    <source>
        <dbReference type="EMBL" id="OTA33603.1"/>
    </source>
</evidence>
<feature type="compositionally biased region" description="Low complexity" evidence="1">
    <location>
        <begin position="168"/>
        <end position="186"/>
    </location>
</feature>
<feature type="region of interest" description="Disordered" evidence="1">
    <location>
        <begin position="294"/>
        <end position="317"/>
    </location>
</feature>
<feature type="region of interest" description="Disordered" evidence="1">
    <location>
        <begin position="218"/>
        <end position="270"/>
    </location>
</feature>
<dbReference type="InParanoid" id="A0A1Z5TC64"/>
<name>A0A1Z5TC64_HORWE</name>
<proteinExistence type="predicted"/>
<accession>A0A1Z5TC64</accession>
<dbReference type="OrthoDB" id="5430532at2759"/>
<protein>
    <submittedName>
        <fullName evidence="2">Uncharacterized protein</fullName>
    </submittedName>
</protein>
<dbReference type="Proteomes" id="UP000194280">
    <property type="component" value="Unassembled WGS sequence"/>
</dbReference>
<reference evidence="2 3" key="1">
    <citation type="submission" date="2017-01" db="EMBL/GenBank/DDBJ databases">
        <title>The recent genome duplication of the halophilic yeast Hortaea werneckii: insights from long-read sequencing.</title>
        <authorList>
            <person name="Sinha S."/>
            <person name="Flibotte S."/>
            <person name="Neira M."/>
            <person name="Lenassi M."/>
            <person name="Gostincar C."/>
            <person name="Stajich J.E."/>
            <person name="Nislow C.E."/>
        </authorList>
    </citation>
    <scope>NUCLEOTIDE SEQUENCE [LARGE SCALE GENOMIC DNA]</scope>
    <source>
        <strain evidence="2 3">EXF-2000</strain>
    </source>
</reference>
<dbReference type="AlphaFoldDB" id="A0A1Z5TC64"/>
<evidence type="ECO:0000313" key="3">
    <source>
        <dbReference type="Proteomes" id="UP000194280"/>
    </source>
</evidence>
<organism evidence="2 3">
    <name type="scientific">Hortaea werneckii EXF-2000</name>
    <dbReference type="NCBI Taxonomy" id="1157616"/>
    <lineage>
        <taxon>Eukaryota</taxon>
        <taxon>Fungi</taxon>
        <taxon>Dikarya</taxon>
        <taxon>Ascomycota</taxon>
        <taxon>Pezizomycotina</taxon>
        <taxon>Dothideomycetes</taxon>
        <taxon>Dothideomycetidae</taxon>
        <taxon>Mycosphaerellales</taxon>
        <taxon>Teratosphaeriaceae</taxon>
        <taxon>Hortaea</taxon>
    </lineage>
</organism>
<feature type="region of interest" description="Disordered" evidence="1">
    <location>
        <begin position="76"/>
        <end position="202"/>
    </location>
</feature>
<comment type="caution">
    <text evidence="2">The sequence shown here is derived from an EMBL/GenBank/DDBJ whole genome shotgun (WGS) entry which is preliminary data.</text>
</comment>
<sequence>MKTRKNFSFDPRLKLVAAPSLPKACAPPLSPIVEAELRASCAYVLQNFRPSHVVYNEHTAPAAPQKAQLDYATIKESVPKDMQRPTHRPISKISARSNEKPPSEPEAGESEAMSPGRFPITGSFTAEQLMGRAPSKAPPPTTRQRSDSHVHTLSSQAKAEPTERPRTAARTESTETTGSTPQTDTTDYPWSDEKSSTGMTSAACDACSRLEADLVSGIAGMGKQQHQQQQHQEKTVPGSKTSSDETDTTPKILTPSPNAEYRQGPATKAGRRLTIGQQTGDGVSTIRVTTERCTERGNDPVTERASERRVKLSVEGR</sequence>
<dbReference type="VEuPathDB" id="FungiDB:BTJ68_08233"/>
<keyword evidence="3" id="KW-1185">Reference proteome</keyword>